<keyword evidence="4 6" id="KW-1133">Transmembrane helix</keyword>
<evidence type="ECO:0000259" key="7">
    <source>
        <dbReference type="Pfam" id="PF00122"/>
    </source>
</evidence>
<feature type="domain" description="P-type ATPase A" evidence="7">
    <location>
        <begin position="105"/>
        <end position="201"/>
    </location>
</feature>
<dbReference type="InterPro" id="IPR044492">
    <property type="entry name" value="P_typ_ATPase_HD_dom"/>
</dbReference>
<dbReference type="InterPro" id="IPR023299">
    <property type="entry name" value="ATPase_P-typ_cyto_dom_N"/>
</dbReference>
<organism evidence="8">
    <name type="scientific">Trichodesmium erythraeum (strain IMS101)</name>
    <dbReference type="NCBI Taxonomy" id="203124"/>
    <lineage>
        <taxon>Bacteria</taxon>
        <taxon>Bacillati</taxon>
        <taxon>Cyanobacteriota</taxon>
        <taxon>Cyanophyceae</taxon>
        <taxon>Oscillatoriophycideae</taxon>
        <taxon>Oscillatoriales</taxon>
        <taxon>Microcoleaceae</taxon>
        <taxon>Trichodesmium</taxon>
    </lineage>
</organism>
<protein>
    <submittedName>
        <fullName evidence="8">ATPase, P-type (Transporting), HAD superfamily, subfamily IC</fullName>
    </submittedName>
</protein>
<evidence type="ECO:0000256" key="1">
    <source>
        <dbReference type="ARBA" id="ARBA00004141"/>
    </source>
</evidence>
<dbReference type="GO" id="GO:0005524">
    <property type="term" value="F:ATP binding"/>
    <property type="evidence" value="ECO:0007669"/>
    <property type="project" value="InterPro"/>
</dbReference>
<dbReference type="SFLD" id="SFLDS00003">
    <property type="entry name" value="Haloacid_Dehalogenase"/>
    <property type="match status" value="1"/>
</dbReference>
<dbReference type="STRING" id="203124.Tery_3629"/>
<dbReference type="InterPro" id="IPR059000">
    <property type="entry name" value="ATPase_P-type_domA"/>
</dbReference>
<dbReference type="KEGG" id="ter:Tery_3629"/>
<feature type="transmembrane region" description="Helical" evidence="6">
    <location>
        <begin position="797"/>
        <end position="817"/>
    </location>
</feature>
<dbReference type="SFLD" id="SFLDG00002">
    <property type="entry name" value="C1.7:_P-type_atpase_like"/>
    <property type="match status" value="1"/>
</dbReference>
<keyword evidence="2 6" id="KW-0812">Transmembrane</keyword>
<dbReference type="RefSeq" id="WP_011613029.1">
    <property type="nucleotide sequence ID" value="NC_008312.1"/>
</dbReference>
<dbReference type="Gene3D" id="3.40.1110.10">
    <property type="entry name" value="Calcium-transporting ATPase, cytoplasmic domain N"/>
    <property type="match status" value="1"/>
</dbReference>
<feature type="transmembrane region" description="Helical" evidence="6">
    <location>
        <begin position="767"/>
        <end position="785"/>
    </location>
</feature>
<dbReference type="Gene3D" id="3.40.50.1000">
    <property type="entry name" value="HAD superfamily/HAD-like"/>
    <property type="match status" value="1"/>
</dbReference>
<dbReference type="PANTHER" id="PTHR42861">
    <property type="entry name" value="CALCIUM-TRANSPORTING ATPASE"/>
    <property type="match status" value="1"/>
</dbReference>
<feature type="transmembrane region" description="Helical" evidence="6">
    <location>
        <begin position="49"/>
        <end position="67"/>
    </location>
</feature>
<dbReference type="Pfam" id="PF00702">
    <property type="entry name" value="Hydrolase"/>
    <property type="match status" value="1"/>
</dbReference>
<feature type="transmembrane region" description="Helical" evidence="6">
    <location>
        <begin position="616"/>
        <end position="637"/>
    </location>
</feature>
<evidence type="ECO:0000256" key="4">
    <source>
        <dbReference type="ARBA" id="ARBA00022989"/>
    </source>
</evidence>
<sequence>MNDRQNIHNTSIIHGLTKDQVINLRAVGRGNNIKLDTSRSYRQILKENLFTFINTVFLSISLVLISLSRYGDAFLVIIVILGGVIVSVCQEIWAKQKLDQIALLARPLATVIRETKQQNIDPSEIVVGDILVVHSGDQIVVDGQVVGKGQIEVDESLLTGESDLVPKQAGQPVYSGSFCVSGTAHYEAQKVGTESFAYQLTVSARAFRQIYTPLQQEINLVIRVFLLLSCFLWILVSINWYFGFYKFVDTVQYAAVIAGLVPSGLYLAITLAYALGAVKMVGQEVLIQQANAVESLSNVDILCLDKTGTLTTNHISLQAIYPIGIDEIKLENILGEYAASTTSKNKTIEALERVFPRPKRSLTFEIPFASARKWSGMSFATEEQNSPSGTYILGAPEILAEVTPLSRKFTQQIQKLAQKGFRVLLFAYNPNISSLDQDLEKLQLPTELFPLGIISFQDELRPEARETIEGFSKVGIKIKVISGDNPQTVATLALQAGLSSNIQVISGSELAKLDEDQFIQAAKSKTIFGSVTPKQKAKLIHSFKKQGHYVAMIGDGVNDVLSLKEANLAIAMEGGSKATRSVADIVLLNNSFASLPHTFLEGQRIRNSIQDVLKLFMIRVFCVSILIFSTGFIGGFIGGTFPLLNKHSAVVTLISVGFPTFCIPIWAKPGILPRRSMIRSLLHFTLPATFSLTLVALLVYLTYLAIPFSGNELVIDLDQVNEFLSVPRSALVTIMILCGLLLVPFLKPPTKAWVGGETYSGDWRYTFVALALLGVYIVILAVPPLRQFFELSLLSTHDYLVIIWVALVWCLLLRYVWRTKLLDKFLGVDLS</sequence>
<gene>
    <name evidence="8" type="ordered locus">Tery_3629</name>
</gene>
<dbReference type="HOGENOM" id="CLU_002360_5_1_3"/>
<dbReference type="AlphaFoldDB" id="Q10YH7"/>
<dbReference type="SFLD" id="SFLDF00027">
    <property type="entry name" value="p-type_atpase"/>
    <property type="match status" value="1"/>
</dbReference>
<dbReference type="Gene3D" id="1.20.1110.10">
    <property type="entry name" value="Calcium-transporting ATPase, transmembrane domain"/>
    <property type="match status" value="1"/>
</dbReference>
<dbReference type="SUPFAM" id="SSF56784">
    <property type="entry name" value="HAD-like"/>
    <property type="match status" value="1"/>
</dbReference>
<feature type="transmembrane region" description="Helical" evidence="6">
    <location>
        <begin position="254"/>
        <end position="275"/>
    </location>
</feature>
<dbReference type="PROSITE" id="PS00154">
    <property type="entry name" value="ATPASE_E1_E2"/>
    <property type="match status" value="1"/>
</dbReference>
<dbReference type="PRINTS" id="PR00119">
    <property type="entry name" value="CATATPASE"/>
</dbReference>
<dbReference type="InterPro" id="IPR018303">
    <property type="entry name" value="ATPase_P-typ_P_site"/>
</dbReference>
<evidence type="ECO:0000256" key="5">
    <source>
        <dbReference type="ARBA" id="ARBA00023136"/>
    </source>
</evidence>
<keyword evidence="5 6" id="KW-0472">Membrane</keyword>
<evidence type="ECO:0000256" key="3">
    <source>
        <dbReference type="ARBA" id="ARBA00022967"/>
    </source>
</evidence>
<evidence type="ECO:0000256" key="6">
    <source>
        <dbReference type="SAM" id="Phobius"/>
    </source>
</evidence>
<evidence type="ECO:0000313" key="8">
    <source>
        <dbReference type="EMBL" id="ABG52697.1"/>
    </source>
</evidence>
<dbReference type="EMBL" id="CP000393">
    <property type="protein sequence ID" value="ABG52697.1"/>
    <property type="molecule type" value="Genomic_DNA"/>
</dbReference>
<dbReference type="TCDB" id="3.A.3.23.3">
    <property type="family name" value="the p-type atpase (p-atpase) superfamily"/>
</dbReference>
<accession>Q10YH7</accession>
<feature type="transmembrane region" description="Helical" evidence="6">
    <location>
        <begin position="220"/>
        <end position="242"/>
    </location>
</feature>
<evidence type="ECO:0000256" key="2">
    <source>
        <dbReference type="ARBA" id="ARBA00022692"/>
    </source>
</evidence>
<dbReference type="InterPro" id="IPR023298">
    <property type="entry name" value="ATPase_P-typ_TM_dom_sf"/>
</dbReference>
<dbReference type="PRINTS" id="PR00120">
    <property type="entry name" value="HATPASE"/>
</dbReference>
<dbReference type="Pfam" id="PF00122">
    <property type="entry name" value="E1-E2_ATPase"/>
    <property type="match status" value="1"/>
</dbReference>
<dbReference type="GO" id="GO:0016020">
    <property type="term" value="C:membrane"/>
    <property type="evidence" value="ECO:0007669"/>
    <property type="project" value="UniProtKB-SubCell"/>
</dbReference>
<dbReference type="NCBIfam" id="TIGR01494">
    <property type="entry name" value="ATPase_P-type"/>
    <property type="match status" value="2"/>
</dbReference>
<dbReference type="OrthoDB" id="499468at2"/>
<feature type="transmembrane region" description="Helical" evidence="6">
    <location>
        <begin position="726"/>
        <end position="746"/>
    </location>
</feature>
<keyword evidence="3" id="KW-1278">Translocase</keyword>
<reference evidence="8" key="1">
    <citation type="submission" date="2006-06" db="EMBL/GenBank/DDBJ databases">
        <title>Complete sequence of Trichodesmium erythraeum IMS101.</title>
        <authorList>
            <consortium name="US DOE Joint Genome Institute"/>
            <person name="Copeland A."/>
            <person name="Lucas S."/>
            <person name="Lapidus A."/>
            <person name="Barry K."/>
            <person name="Detter J.C."/>
            <person name="Glavina del Rio T."/>
            <person name="Hammon N."/>
            <person name="Israni S."/>
            <person name="Dalin E."/>
            <person name="Tice H."/>
            <person name="Pitluck S."/>
            <person name="Kiss H."/>
            <person name="Munk A.C."/>
            <person name="Brettin T."/>
            <person name="Bruce D."/>
            <person name="Han C."/>
            <person name="Tapia R."/>
            <person name="Gilna P."/>
            <person name="Schmutz J."/>
            <person name="Larimer F."/>
            <person name="Land M."/>
            <person name="Hauser L."/>
            <person name="Kyrpides N."/>
            <person name="Kim E."/>
            <person name="Richardson P."/>
        </authorList>
    </citation>
    <scope>NUCLEOTIDE SEQUENCE [LARGE SCALE GENOMIC DNA]</scope>
    <source>
        <strain evidence="8">IMS101</strain>
    </source>
</reference>
<dbReference type="InterPro" id="IPR036412">
    <property type="entry name" value="HAD-like_sf"/>
</dbReference>
<feature type="transmembrane region" description="Helical" evidence="6">
    <location>
        <begin position="73"/>
        <end position="94"/>
    </location>
</feature>
<feature type="transmembrane region" description="Helical" evidence="6">
    <location>
        <begin position="649"/>
        <end position="669"/>
    </location>
</feature>
<comment type="subcellular location">
    <subcellularLocation>
        <location evidence="1">Membrane</location>
        <topology evidence="1">Multi-pass membrane protein</topology>
    </subcellularLocation>
</comment>
<dbReference type="eggNOG" id="COG0474">
    <property type="taxonomic scope" value="Bacteria"/>
</dbReference>
<dbReference type="InterPro" id="IPR023214">
    <property type="entry name" value="HAD_sf"/>
</dbReference>
<dbReference type="SUPFAM" id="SSF81653">
    <property type="entry name" value="Calcium ATPase, transduction domain A"/>
    <property type="match status" value="1"/>
</dbReference>
<dbReference type="GO" id="GO:0016887">
    <property type="term" value="F:ATP hydrolysis activity"/>
    <property type="evidence" value="ECO:0007669"/>
    <property type="project" value="InterPro"/>
</dbReference>
<dbReference type="Gene3D" id="2.70.150.10">
    <property type="entry name" value="Calcium-transporting ATPase, cytoplasmic transduction domain A"/>
    <property type="match status" value="1"/>
</dbReference>
<name>Q10YH7_TRIEI</name>
<proteinExistence type="predicted"/>
<feature type="transmembrane region" description="Helical" evidence="6">
    <location>
        <begin position="681"/>
        <end position="706"/>
    </location>
</feature>
<dbReference type="InterPro" id="IPR008250">
    <property type="entry name" value="ATPase_P-typ_transduc_dom_A_sf"/>
</dbReference>
<dbReference type="InterPro" id="IPR001757">
    <property type="entry name" value="P_typ_ATPase"/>
</dbReference>
<dbReference type="SUPFAM" id="SSF81665">
    <property type="entry name" value="Calcium ATPase, transmembrane domain M"/>
    <property type="match status" value="1"/>
</dbReference>